<dbReference type="PANTHER" id="PTHR13258:SF0">
    <property type="entry name" value="SYNDETIN"/>
    <property type="match status" value="1"/>
</dbReference>
<dbReference type="InterPro" id="IPR019515">
    <property type="entry name" value="VPS54_N"/>
</dbReference>
<dbReference type="InterPro" id="IPR019514">
    <property type="entry name" value="Syndetin_C"/>
</dbReference>
<reference evidence="6 7" key="1">
    <citation type="submission" date="2016-11" db="EMBL/GenBank/DDBJ databases">
        <title>The macronuclear genome of Stentor coeruleus: a giant cell with tiny introns.</title>
        <authorList>
            <person name="Slabodnick M."/>
            <person name="Ruby J.G."/>
            <person name="Reiff S.B."/>
            <person name="Swart E.C."/>
            <person name="Gosai S."/>
            <person name="Prabakaran S."/>
            <person name="Witkowska E."/>
            <person name="Larue G.E."/>
            <person name="Fisher S."/>
            <person name="Freeman R.M."/>
            <person name="Gunawardena J."/>
            <person name="Chu W."/>
            <person name="Stover N.A."/>
            <person name="Gregory B.D."/>
            <person name="Nowacki M."/>
            <person name="Derisi J."/>
            <person name="Roy S.W."/>
            <person name="Marshall W.F."/>
            <person name="Sood P."/>
        </authorList>
    </citation>
    <scope>NUCLEOTIDE SEQUENCE [LARGE SCALE GENOMIC DNA]</scope>
    <source>
        <strain evidence="6">WM001</strain>
    </source>
</reference>
<proteinExistence type="predicted"/>
<dbReference type="PANTHER" id="PTHR13258">
    <property type="entry name" value="SYNDETIN"/>
    <property type="match status" value="1"/>
</dbReference>
<keyword evidence="3" id="KW-0175">Coiled coil</keyword>
<keyword evidence="2" id="KW-0653">Protein transport</keyword>
<evidence type="ECO:0000256" key="2">
    <source>
        <dbReference type="ARBA" id="ARBA00022927"/>
    </source>
</evidence>
<evidence type="ECO:0000259" key="5">
    <source>
        <dbReference type="Pfam" id="PF10475"/>
    </source>
</evidence>
<evidence type="ECO:0000259" key="4">
    <source>
        <dbReference type="Pfam" id="PF10474"/>
    </source>
</evidence>
<dbReference type="GO" id="GO:0005829">
    <property type="term" value="C:cytosol"/>
    <property type="evidence" value="ECO:0007669"/>
    <property type="project" value="GOC"/>
</dbReference>
<dbReference type="Pfam" id="PF10475">
    <property type="entry name" value="Vps54_N"/>
    <property type="match status" value="1"/>
</dbReference>
<feature type="domain" description="Vacuolar protein sorting-associated protein 54 N-terminal" evidence="5">
    <location>
        <begin position="65"/>
        <end position="324"/>
    </location>
</feature>
<dbReference type="GO" id="GO:0042147">
    <property type="term" value="P:retrograde transport, endosome to Golgi"/>
    <property type="evidence" value="ECO:0007669"/>
    <property type="project" value="InterPro"/>
</dbReference>
<protein>
    <submittedName>
        <fullName evidence="6">Uncharacterized protein</fullName>
    </submittedName>
</protein>
<dbReference type="OrthoDB" id="298507at2759"/>
<evidence type="ECO:0000313" key="6">
    <source>
        <dbReference type="EMBL" id="OMJ91906.1"/>
    </source>
</evidence>
<organism evidence="6 7">
    <name type="scientific">Stentor coeruleus</name>
    <dbReference type="NCBI Taxonomy" id="5963"/>
    <lineage>
        <taxon>Eukaryota</taxon>
        <taxon>Sar</taxon>
        <taxon>Alveolata</taxon>
        <taxon>Ciliophora</taxon>
        <taxon>Postciliodesmatophora</taxon>
        <taxon>Heterotrichea</taxon>
        <taxon>Heterotrichida</taxon>
        <taxon>Stentoridae</taxon>
        <taxon>Stentor</taxon>
    </lineage>
</organism>
<feature type="domain" description="Syndetin C-terminal" evidence="4">
    <location>
        <begin position="651"/>
        <end position="879"/>
    </location>
</feature>
<sequence>MNFLRSLFKQDKASLEYVESKPQQSEVDVQNIPKDQIKPFLQQTLSSGYWESGPSLLQNEIFNISSLAETEDRIKQLENCLNITTHGLFLEVMDHYDSFLSGLDNIQKINILLEESKSLAHGSRQQIQTLQSDIYKKYLRIAYLQKRQERLTGLINEINNFKDISFAVSLSIKQAIKQGNLYEALLLCNEAAIKLQTLDVSKYKALAGVTELAEKRKGKVYVKMQATLRGLCHNFDSKLYENMLLSYTTIATYDDINRAIQAEFIHSVSRFIKEGIEEAVPYIPTSSIENMIKITPLNLFLSCIRTVLKNLTQLMYSHHLLSRWHEENDFANNDNYPITHNFIKEHAKVQEVLKFYMEVKMNLLKNRKFIWDKIQQTLAKILQECDQVVQLKSSEMRMLLTWLNIFIEIGEDFSGLAATELKNSISKKCISFFNVYNSSSWNQLANIIEAEQWTRLPIPKDFEIQNEINKNLHGLKILRGLTESFDEISFTFSKLVSGNPFDLKKEQEVKNSEDESKISFSGIKMLENSPVLCTAGMNFIKVSAIYLELMSVLTPISFEVFHGLTQLFEFFVFEIYKIFSNESYRLLLMTSFSETEISGEDLENCFDAYLFLKKYKNIQTNVIRIKDFLDSLGGEGENAINSLHKRLSQSFSLAEAIIALMSCKNLISALKNSRPYIDKVLPATHLSFIDHFFQTNESFIHELEDFIIIPLSSKMLKLEWLSPAILGMKWDEKKDDTSPYVSRLLHLIEDFKEKLESLGGGSIPLSVQAKILGRIAKHCQDQIIDCYGRVKRCNANGREQMKKDYKFFNSCLSAITHVKKREAYNEYIEIWTSSAEAVHSWIMKHTEISLKLQKNLFTTCPAVVSLSKNIRNNMLLTIENYFRQTMLS</sequence>
<dbReference type="GO" id="GO:0032456">
    <property type="term" value="P:endocytic recycling"/>
    <property type="evidence" value="ECO:0007669"/>
    <property type="project" value="InterPro"/>
</dbReference>
<dbReference type="GO" id="GO:1990745">
    <property type="term" value="C:EARP complex"/>
    <property type="evidence" value="ECO:0007669"/>
    <property type="project" value="InterPro"/>
</dbReference>
<dbReference type="AlphaFoldDB" id="A0A1R2CSB1"/>
<keyword evidence="7" id="KW-1185">Reference proteome</keyword>
<dbReference type="Pfam" id="PF10474">
    <property type="entry name" value="Syndetin_C"/>
    <property type="match status" value="1"/>
</dbReference>
<evidence type="ECO:0000256" key="1">
    <source>
        <dbReference type="ARBA" id="ARBA00022448"/>
    </source>
</evidence>
<dbReference type="EMBL" id="MPUH01000072">
    <property type="protein sequence ID" value="OMJ91906.1"/>
    <property type="molecule type" value="Genomic_DNA"/>
</dbReference>
<dbReference type="InterPro" id="IPR040047">
    <property type="entry name" value="VPS50"/>
</dbReference>
<name>A0A1R2CSB1_9CILI</name>
<evidence type="ECO:0000256" key="3">
    <source>
        <dbReference type="ARBA" id="ARBA00023054"/>
    </source>
</evidence>
<dbReference type="GO" id="GO:0000149">
    <property type="term" value="F:SNARE binding"/>
    <property type="evidence" value="ECO:0007669"/>
    <property type="project" value="TreeGrafter"/>
</dbReference>
<dbReference type="Proteomes" id="UP000187209">
    <property type="component" value="Unassembled WGS sequence"/>
</dbReference>
<dbReference type="GO" id="GO:0015031">
    <property type="term" value="P:protein transport"/>
    <property type="evidence" value="ECO:0007669"/>
    <property type="project" value="UniProtKB-KW"/>
</dbReference>
<evidence type="ECO:0000313" key="7">
    <source>
        <dbReference type="Proteomes" id="UP000187209"/>
    </source>
</evidence>
<accession>A0A1R2CSB1</accession>
<keyword evidence="1" id="KW-0813">Transport</keyword>
<comment type="caution">
    <text evidence="6">The sequence shown here is derived from an EMBL/GenBank/DDBJ whole genome shotgun (WGS) entry which is preliminary data.</text>
</comment>
<gene>
    <name evidence="6" type="ORF">SteCoe_5466</name>
</gene>